<dbReference type="Gene3D" id="3.40.630.30">
    <property type="match status" value="1"/>
</dbReference>
<dbReference type="GO" id="GO:0016747">
    <property type="term" value="F:acyltransferase activity, transferring groups other than amino-acyl groups"/>
    <property type="evidence" value="ECO:0007669"/>
    <property type="project" value="InterPro"/>
</dbReference>
<dbReference type="AlphaFoldDB" id="A0A6L5YIB2"/>
<dbReference type="Pfam" id="PF13673">
    <property type="entry name" value="Acetyltransf_10"/>
    <property type="match status" value="1"/>
</dbReference>
<keyword evidence="4" id="KW-1185">Reference proteome</keyword>
<proteinExistence type="predicted"/>
<gene>
    <name evidence="3" type="ORF">FYJ59_07705</name>
</gene>
<dbReference type="CDD" id="cd04301">
    <property type="entry name" value="NAT_SF"/>
    <property type="match status" value="1"/>
</dbReference>
<name>A0A6L5YIB2_9FIRM</name>
<feature type="compositionally biased region" description="Basic and acidic residues" evidence="1">
    <location>
        <begin position="22"/>
        <end position="35"/>
    </location>
</feature>
<dbReference type="PANTHER" id="PTHR43451">
    <property type="entry name" value="ACETYLTRANSFERASE (GNAT) FAMILY PROTEIN"/>
    <property type="match status" value="1"/>
</dbReference>
<organism evidence="3 4">
    <name type="scientific">Waltera intestinalis</name>
    <dbReference type="NCBI Taxonomy" id="2606635"/>
    <lineage>
        <taxon>Bacteria</taxon>
        <taxon>Bacillati</taxon>
        <taxon>Bacillota</taxon>
        <taxon>Clostridia</taxon>
        <taxon>Lachnospirales</taxon>
        <taxon>Lachnospiraceae</taxon>
        <taxon>Waltera</taxon>
    </lineage>
</organism>
<sequence>MKTTLRWQWRTSGSGSARRFRGSPENRGFPDPESERRCSMADMVNGYEIRWAEDKDWIPAMHMIWKTFLKYEAVDYTEEGIRNFHEFITDEHLYKSFRQGRYQMMVALDGARIIGAASVRNYNHLSLLFVDEEYHHRGVGRSLMGRMCEYLKKEAGERYMSLKAAPYAVDFYRKLGFHAVHEEEAFSGIRVTPMEKFL</sequence>
<dbReference type="InterPro" id="IPR000182">
    <property type="entry name" value="GNAT_dom"/>
</dbReference>
<dbReference type="PROSITE" id="PS51186">
    <property type="entry name" value="GNAT"/>
    <property type="match status" value="1"/>
</dbReference>
<feature type="region of interest" description="Disordered" evidence="1">
    <location>
        <begin position="12"/>
        <end position="35"/>
    </location>
</feature>
<dbReference type="PANTHER" id="PTHR43451:SF1">
    <property type="entry name" value="ACETYLTRANSFERASE"/>
    <property type="match status" value="1"/>
</dbReference>
<dbReference type="EMBL" id="VUMU01000007">
    <property type="protein sequence ID" value="MST58124.1"/>
    <property type="molecule type" value="Genomic_DNA"/>
</dbReference>
<dbReference type="Proteomes" id="UP000476055">
    <property type="component" value="Unassembled WGS sequence"/>
</dbReference>
<evidence type="ECO:0000313" key="4">
    <source>
        <dbReference type="Proteomes" id="UP000476055"/>
    </source>
</evidence>
<keyword evidence="3" id="KW-0808">Transferase</keyword>
<feature type="domain" description="N-acetyltransferase" evidence="2">
    <location>
        <begin position="47"/>
        <end position="198"/>
    </location>
</feature>
<dbReference type="InterPro" id="IPR016181">
    <property type="entry name" value="Acyl_CoA_acyltransferase"/>
</dbReference>
<dbReference type="SUPFAM" id="SSF55729">
    <property type="entry name" value="Acyl-CoA N-acyltransferases (Nat)"/>
    <property type="match status" value="1"/>
</dbReference>
<comment type="caution">
    <text evidence="3">The sequence shown here is derived from an EMBL/GenBank/DDBJ whole genome shotgun (WGS) entry which is preliminary data.</text>
</comment>
<dbReference type="InterPro" id="IPR052564">
    <property type="entry name" value="N-acetyltrans/Recomb-assoc"/>
</dbReference>
<evidence type="ECO:0000256" key="1">
    <source>
        <dbReference type="SAM" id="MobiDB-lite"/>
    </source>
</evidence>
<evidence type="ECO:0000259" key="2">
    <source>
        <dbReference type="PROSITE" id="PS51186"/>
    </source>
</evidence>
<accession>A0A6L5YIB2</accession>
<reference evidence="3 4" key="1">
    <citation type="submission" date="2019-08" db="EMBL/GenBank/DDBJ databases">
        <title>In-depth cultivation of the pig gut microbiome towards novel bacterial diversity and tailored functional studies.</title>
        <authorList>
            <person name="Wylensek D."/>
            <person name="Hitch T.C.A."/>
            <person name="Clavel T."/>
        </authorList>
    </citation>
    <scope>NUCLEOTIDE SEQUENCE [LARGE SCALE GENOMIC DNA]</scope>
    <source>
        <strain evidence="3 4">WCA3-601-WT-6H</strain>
    </source>
</reference>
<evidence type="ECO:0000313" key="3">
    <source>
        <dbReference type="EMBL" id="MST58124.1"/>
    </source>
</evidence>
<protein>
    <submittedName>
        <fullName evidence="3">GNAT family N-acetyltransferase</fullName>
    </submittedName>
</protein>